<comment type="subcellular location">
    <subcellularLocation>
        <location evidence="1">Cell membrane</location>
        <topology evidence="1">Multi-pass membrane protein</topology>
    </subcellularLocation>
</comment>
<dbReference type="InterPro" id="IPR051791">
    <property type="entry name" value="Pra-immunoreactive"/>
</dbReference>
<dbReference type="Proteomes" id="UP000253250">
    <property type="component" value="Unassembled WGS sequence"/>
</dbReference>
<gene>
    <name evidence="6" type="ORF">C4900_00785</name>
</gene>
<evidence type="ECO:0000313" key="6">
    <source>
        <dbReference type="EMBL" id="RCN58369.1"/>
    </source>
</evidence>
<accession>A0A1C2G200</accession>
<evidence type="ECO:0000256" key="5">
    <source>
        <dbReference type="ARBA" id="ARBA00023136"/>
    </source>
</evidence>
<name>A0A1C2G200_9GAMM</name>
<dbReference type="InterPro" id="IPR010432">
    <property type="entry name" value="RDD"/>
</dbReference>
<reference evidence="6 7" key="1">
    <citation type="submission" date="2018-02" db="EMBL/GenBank/DDBJ databases">
        <title>Insights into the biology of acidophilic members of the Acidiferrobacteraceae family derived from comparative genomic analyses.</title>
        <authorList>
            <person name="Issotta F."/>
            <person name="Thyssen C."/>
            <person name="Mena C."/>
            <person name="Moya A."/>
            <person name="Bellenberg S."/>
            <person name="Sproer C."/>
            <person name="Covarrubias P.C."/>
            <person name="Sand W."/>
            <person name="Quatrini R."/>
            <person name="Vera M."/>
        </authorList>
    </citation>
    <scope>NUCLEOTIDE SEQUENCE [LARGE SCALE GENOMIC DNA]</scope>
    <source>
        <strain evidence="7">m-1</strain>
    </source>
</reference>
<dbReference type="OrthoDB" id="9793824at2"/>
<dbReference type="GO" id="GO:0005886">
    <property type="term" value="C:plasma membrane"/>
    <property type="evidence" value="ECO:0007669"/>
    <property type="project" value="UniProtKB-SubCell"/>
</dbReference>
<dbReference type="RefSeq" id="WP_065970125.1">
    <property type="nucleotide sequence ID" value="NZ_CP080624.1"/>
</dbReference>
<keyword evidence="7" id="KW-1185">Reference proteome</keyword>
<keyword evidence="2" id="KW-1003">Cell membrane</keyword>
<comment type="caution">
    <text evidence="6">The sequence shown here is derived from an EMBL/GenBank/DDBJ whole genome shotgun (WGS) entry which is preliminary data.</text>
</comment>
<dbReference type="PANTHER" id="PTHR36115">
    <property type="entry name" value="PROLINE-RICH ANTIGEN HOMOLOG-RELATED"/>
    <property type="match status" value="1"/>
</dbReference>
<dbReference type="STRING" id="163359.A9R16_11210"/>
<dbReference type="AlphaFoldDB" id="A0A1C2G200"/>
<evidence type="ECO:0000256" key="1">
    <source>
        <dbReference type="ARBA" id="ARBA00004651"/>
    </source>
</evidence>
<evidence type="ECO:0000256" key="2">
    <source>
        <dbReference type="ARBA" id="ARBA00022475"/>
    </source>
</evidence>
<proteinExistence type="predicted"/>
<dbReference type="PANTHER" id="PTHR36115:SF4">
    <property type="entry name" value="MEMBRANE PROTEIN"/>
    <property type="match status" value="1"/>
</dbReference>
<evidence type="ECO:0000313" key="7">
    <source>
        <dbReference type="Proteomes" id="UP000253250"/>
    </source>
</evidence>
<dbReference type="EMBL" id="PSYR01000001">
    <property type="protein sequence ID" value="RCN58369.1"/>
    <property type="molecule type" value="Genomic_DNA"/>
</dbReference>
<organism evidence="6 7">
    <name type="scientific">Acidiferrobacter thiooxydans</name>
    <dbReference type="NCBI Taxonomy" id="163359"/>
    <lineage>
        <taxon>Bacteria</taxon>
        <taxon>Pseudomonadati</taxon>
        <taxon>Pseudomonadota</taxon>
        <taxon>Gammaproteobacteria</taxon>
        <taxon>Acidiferrobacterales</taxon>
        <taxon>Acidiferrobacteraceae</taxon>
        <taxon>Acidiferrobacter</taxon>
    </lineage>
</organism>
<keyword evidence="3" id="KW-0812">Transmembrane</keyword>
<dbReference type="Pfam" id="PF06271">
    <property type="entry name" value="RDD"/>
    <property type="match status" value="1"/>
</dbReference>
<evidence type="ECO:0000256" key="4">
    <source>
        <dbReference type="ARBA" id="ARBA00022989"/>
    </source>
</evidence>
<keyword evidence="4" id="KW-1133">Transmembrane helix</keyword>
<protein>
    <submittedName>
        <fullName evidence="6">RDD family protein</fullName>
    </submittedName>
</protein>
<evidence type="ECO:0000256" key="3">
    <source>
        <dbReference type="ARBA" id="ARBA00022692"/>
    </source>
</evidence>
<keyword evidence="5" id="KW-0472">Membrane</keyword>
<sequence length="164" mass="17712">MAATLSPAQEGPARAPADLCYAGFWRRMAADLVDNIVLLPVVSALAPARWPAHLTLAALAQAVAADPLRQLFGLVFGVAYSVVFWVKFLGTPGKLLLSCHLVDAQTLGPLTVGQSLLRNVGYLVSYATLGLGFLWIAWDRHKQGFHDKIAGSVVLYVPRHPRRG</sequence>